<keyword evidence="1" id="KW-0812">Transmembrane</keyword>
<evidence type="ECO:0000313" key="4">
    <source>
        <dbReference type="Proteomes" id="UP000198857"/>
    </source>
</evidence>
<keyword evidence="2" id="KW-0732">Signal</keyword>
<dbReference type="Proteomes" id="UP000198857">
    <property type="component" value="Unassembled WGS sequence"/>
</dbReference>
<dbReference type="AlphaFoldDB" id="A0A1I5SYE2"/>
<name>A0A1I5SYE2_9ACTN</name>
<evidence type="ECO:0000313" key="3">
    <source>
        <dbReference type="EMBL" id="SFP75795.1"/>
    </source>
</evidence>
<keyword evidence="4" id="KW-1185">Reference proteome</keyword>
<reference evidence="4" key="1">
    <citation type="submission" date="2016-10" db="EMBL/GenBank/DDBJ databases">
        <authorList>
            <person name="Varghese N."/>
            <person name="Submissions S."/>
        </authorList>
    </citation>
    <scope>NUCLEOTIDE SEQUENCE [LARGE SCALE GENOMIC DNA]</scope>
    <source>
        <strain evidence="4">DSM 44208</strain>
    </source>
</reference>
<gene>
    <name evidence="3" type="ORF">SAMN05660464_4129</name>
</gene>
<feature type="chain" id="PRO_5011436401" description="Secreted protein" evidence="2">
    <location>
        <begin position="29"/>
        <end position="193"/>
    </location>
</feature>
<proteinExistence type="predicted"/>
<evidence type="ECO:0000256" key="2">
    <source>
        <dbReference type="SAM" id="SignalP"/>
    </source>
</evidence>
<dbReference type="RefSeq" id="WP_091113901.1">
    <property type="nucleotide sequence ID" value="NZ_FOWQ01000008.1"/>
</dbReference>
<keyword evidence="1" id="KW-0472">Membrane</keyword>
<protein>
    <recommendedName>
        <fullName evidence="5">Secreted protein</fullName>
    </recommendedName>
</protein>
<evidence type="ECO:0008006" key="5">
    <source>
        <dbReference type="Google" id="ProtNLM"/>
    </source>
</evidence>
<feature type="signal peptide" evidence="2">
    <location>
        <begin position="1"/>
        <end position="28"/>
    </location>
</feature>
<evidence type="ECO:0000256" key="1">
    <source>
        <dbReference type="SAM" id="Phobius"/>
    </source>
</evidence>
<dbReference type="EMBL" id="FOWQ01000008">
    <property type="protein sequence ID" value="SFP75795.1"/>
    <property type="molecule type" value="Genomic_DNA"/>
</dbReference>
<organism evidence="3 4">
    <name type="scientific">Geodermatophilus dictyosporus</name>
    <dbReference type="NCBI Taxonomy" id="1523247"/>
    <lineage>
        <taxon>Bacteria</taxon>
        <taxon>Bacillati</taxon>
        <taxon>Actinomycetota</taxon>
        <taxon>Actinomycetes</taxon>
        <taxon>Geodermatophilales</taxon>
        <taxon>Geodermatophilaceae</taxon>
        <taxon>Geodermatophilus</taxon>
    </lineage>
</organism>
<dbReference type="OrthoDB" id="5191303at2"/>
<dbReference type="STRING" id="1523247.SAMN05660464_4129"/>
<keyword evidence="1" id="KW-1133">Transmembrane helix</keyword>
<feature type="transmembrane region" description="Helical" evidence="1">
    <location>
        <begin position="38"/>
        <end position="58"/>
    </location>
</feature>
<accession>A0A1I5SYE2</accession>
<sequence>MRTRTAGRALTVLLATAALGGTAGTAAAAPPEGVGARSAWFATAFLGAGGPIAVSATVTGTRSGALETDLAVYLPGYTCRPEDPLRATLVQLESASLAGTDVAVTCEPDGGEGLAPVSGTVDVHLVWVGVGETARTPEVLDHCVGRVLTRAVAVTGSVSASIGSDPEVTVTATGQTTDALLRYTHTACPPPMA</sequence>